<dbReference type="InterPro" id="IPR012340">
    <property type="entry name" value="NA-bd_OB-fold"/>
</dbReference>
<dbReference type="PROSITE" id="PS50126">
    <property type="entry name" value="S1"/>
    <property type="match status" value="1"/>
</dbReference>
<keyword evidence="3 8" id="KW-0963">Cytoplasm</keyword>
<keyword evidence="4 8" id="KW-0540">Nuclease</keyword>
<dbReference type="SMART" id="SM00316">
    <property type="entry name" value="S1"/>
    <property type="match status" value="1"/>
</dbReference>
<protein>
    <recommendedName>
        <fullName evidence="8">Ribonuclease R</fullName>
        <shortName evidence="8">RNase R</shortName>
        <ecNumber evidence="8">3.1.13.1</ecNumber>
    </recommendedName>
</protein>
<dbReference type="HAMAP" id="MF_01895">
    <property type="entry name" value="RNase_R"/>
    <property type="match status" value="1"/>
</dbReference>
<gene>
    <name evidence="8" type="primary">rnr</name>
    <name evidence="10" type="ORF">A2042_08335</name>
</gene>
<dbReference type="EMBL" id="MGDB01000114">
    <property type="protein sequence ID" value="OGL39620.1"/>
    <property type="molecule type" value="Genomic_DNA"/>
</dbReference>
<feature type="domain" description="S1 motif" evidence="9">
    <location>
        <begin position="623"/>
        <end position="704"/>
    </location>
</feature>
<dbReference type="PROSITE" id="PS01175">
    <property type="entry name" value="RIBONUCLEASE_II"/>
    <property type="match status" value="1"/>
</dbReference>
<keyword evidence="6 8" id="KW-0269">Exonuclease</keyword>
<evidence type="ECO:0000256" key="5">
    <source>
        <dbReference type="ARBA" id="ARBA00022801"/>
    </source>
</evidence>
<dbReference type="InterPro" id="IPR011805">
    <property type="entry name" value="RNase_R"/>
</dbReference>
<dbReference type="Pfam" id="PF08206">
    <property type="entry name" value="OB_RNB"/>
    <property type="match status" value="1"/>
</dbReference>
<keyword evidence="5 8" id="KW-0378">Hydrolase</keyword>
<dbReference type="GO" id="GO:0005829">
    <property type="term" value="C:cytosol"/>
    <property type="evidence" value="ECO:0007669"/>
    <property type="project" value="TreeGrafter"/>
</dbReference>
<evidence type="ECO:0000256" key="3">
    <source>
        <dbReference type="ARBA" id="ARBA00022490"/>
    </source>
</evidence>
<dbReference type="GO" id="GO:0008859">
    <property type="term" value="F:exoribonuclease II activity"/>
    <property type="evidence" value="ECO:0007669"/>
    <property type="project" value="UniProtKB-UniRule"/>
</dbReference>
<comment type="similarity">
    <text evidence="8">Belongs to the RNR ribonuclease family. RNase R subfamily.</text>
</comment>
<dbReference type="NCBIfam" id="TIGR00358">
    <property type="entry name" value="3_prime_RNase"/>
    <property type="match status" value="1"/>
</dbReference>
<dbReference type="InterPro" id="IPR013223">
    <property type="entry name" value="RNase_B_OB_dom"/>
</dbReference>
<dbReference type="GO" id="GO:0006402">
    <property type="term" value="P:mRNA catabolic process"/>
    <property type="evidence" value="ECO:0007669"/>
    <property type="project" value="TreeGrafter"/>
</dbReference>
<keyword evidence="7 8" id="KW-0694">RNA-binding</keyword>
<dbReference type="InterPro" id="IPR003029">
    <property type="entry name" value="S1_domain"/>
</dbReference>
<evidence type="ECO:0000259" key="9">
    <source>
        <dbReference type="PROSITE" id="PS50126"/>
    </source>
</evidence>
<evidence type="ECO:0000256" key="1">
    <source>
        <dbReference type="ARBA" id="ARBA00001849"/>
    </source>
</evidence>
<dbReference type="PANTHER" id="PTHR23355:SF9">
    <property type="entry name" value="DIS3-LIKE EXONUCLEASE 2"/>
    <property type="match status" value="1"/>
</dbReference>
<dbReference type="EC" id="3.1.13.1" evidence="8"/>
<proteinExistence type="inferred from homology"/>
<dbReference type="Pfam" id="PF00575">
    <property type="entry name" value="S1"/>
    <property type="match status" value="1"/>
</dbReference>
<comment type="function">
    <text evidence="8">3'-5' exoribonuclease that releases 5'-nucleoside monophosphates and is involved in maturation of structured RNAs.</text>
</comment>
<accession>A0A1F7RE74</accession>
<comment type="catalytic activity">
    <reaction evidence="1 8">
        <text>Exonucleolytic cleavage in the 3'- to 5'-direction to yield nucleoside 5'-phosphates.</text>
        <dbReference type="EC" id="3.1.13.1"/>
    </reaction>
</comment>
<dbReference type="Pfam" id="PF00773">
    <property type="entry name" value="RNB"/>
    <property type="match status" value="1"/>
</dbReference>
<dbReference type="Proteomes" id="UP000178526">
    <property type="component" value="Unassembled WGS sequence"/>
</dbReference>
<dbReference type="InterPro" id="IPR001900">
    <property type="entry name" value="RNase_II/R"/>
</dbReference>
<reference evidence="10 11" key="1">
    <citation type="journal article" date="2016" name="Nat. Commun.">
        <title>Thousands of microbial genomes shed light on interconnected biogeochemical processes in an aquifer system.</title>
        <authorList>
            <person name="Anantharaman K."/>
            <person name="Brown C.T."/>
            <person name="Hug L.A."/>
            <person name="Sharon I."/>
            <person name="Castelle C.J."/>
            <person name="Probst A.J."/>
            <person name="Thomas B.C."/>
            <person name="Singh A."/>
            <person name="Wilkins M.J."/>
            <person name="Karaoz U."/>
            <person name="Brodie E.L."/>
            <person name="Williams K.H."/>
            <person name="Hubbard S.S."/>
            <person name="Banfield J.F."/>
        </authorList>
    </citation>
    <scope>NUCLEOTIDE SEQUENCE [LARGE SCALE GENOMIC DNA]</scope>
</reference>
<dbReference type="SMART" id="SM00955">
    <property type="entry name" value="RNB"/>
    <property type="match status" value="1"/>
</dbReference>
<evidence type="ECO:0000256" key="8">
    <source>
        <dbReference type="HAMAP-Rule" id="MF_01895"/>
    </source>
</evidence>
<dbReference type="Gene3D" id="2.40.50.140">
    <property type="entry name" value="Nucleic acid-binding proteins"/>
    <property type="match status" value="2"/>
</dbReference>
<evidence type="ECO:0000256" key="2">
    <source>
        <dbReference type="ARBA" id="ARBA00004496"/>
    </source>
</evidence>
<dbReference type="InterPro" id="IPR050180">
    <property type="entry name" value="RNR_Ribonuclease"/>
</dbReference>
<name>A0A1F7RE74_9BACT</name>
<sequence>MKIRKEDILQYMRKSSYKPLDLTELISHFKVSKKYRKVFEDLLEDLRLAGDVVKIKDGRFGVPERMNLVVGKVKMNRKGFAFIIPLKEGEEDLYIHANNLSGAMHEDIAIARIEKRPKKRKSEGRVVQILKRSHKRLVGIFEDKKDHGWVLPEGRDLFQDIYIPLDEKSGAKNGQLVLAEITKYPVPNRNPEGRIAKILGFPQDRFIETKVAIEKYEIPQKFSENANRESLNCSHPDKKEIAKRVDLQSLPTVTIDGEKARDFDDAVSIEKTEKGNYKLWVHIADVAHYVREESPLDSDAFLRGTSIYFPDLCIPMLPERLSNDICSLKPNEPRLTLTVLMEFNRDGERIGYELFESVISSNERMTYEDTKKILVDSDKKLIGRYSYLLDSFMNMVELCLLLKEKRDKRGSLDFDLPEPEFIIDATGDITNILKSERNIAHKIIEEFMIAANETVASHLFLNHIPSLYRVHEKPDSEKIKEFNEFIKDLGYDLKGIGKIVPKALQGLIRKVKGTPVEHLISSLLLRSMKHAFYSKDNIGHFGLASKMYTHFTSPIRRYPDLMVHRILKKILNHGRLTKSAESGFEEKLHNIATHSSVRERVAENAEREIIEIKKIEFLYDKKDSIFSGIISGVTAYGIFVEISDLFVDGMVRVSSLKDDYYFFIEEKHCLKGRHNKKVYRLGDRVKVKVTEIDLKRREINLEFAK</sequence>
<comment type="subcellular location">
    <subcellularLocation>
        <location evidence="2 8">Cytoplasm</location>
    </subcellularLocation>
</comment>
<evidence type="ECO:0000313" key="10">
    <source>
        <dbReference type="EMBL" id="OGL39620.1"/>
    </source>
</evidence>
<evidence type="ECO:0000256" key="7">
    <source>
        <dbReference type="ARBA" id="ARBA00022884"/>
    </source>
</evidence>
<dbReference type="InterPro" id="IPR022966">
    <property type="entry name" value="RNase_II/R_CS"/>
</dbReference>
<evidence type="ECO:0000313" key="11">
    <source>
        <dbReference type="Proteomes" id="UP000178526"/>
    </source>
</evidence>
<evidence type="ECO:0000256" key="6">
    <source>
        <dbReference type="ARBA" id="ARBA00022839"/>
    </source>
</evidence>
<dbReference type="SMART" id="SM00357">
    <property type="entry name" value="CSP"/>
    <property type="match status" value="2"/>
</dbReference>
<organism evidence="10 11">
    <name type="scientific">Candidatus Schekmanbacteria bacterium GWA2_38_11</name>
    <dbReference type="NCBI Taxonomy" id="1817876"/>
    <lineage>
        <taxon>Bacteria</taxon>
        <taxon>Candidatus Schekmaniibacteriota</taxon>
    </lineage>
</organism>
<dbReference type="CDD" id="cd04471">
    <property type="entry name" value="S1_RNase_R"/>
    <property type="match status" value="1"/>
</dbReference>
<dbReference type="SUPFAM" id="SSF50249">
    <property type="entry name" value="Nucleic acid-binding proteins"/>
    <property type="match status" value="4"/>
</dbReference>
<dbReference type="AlphaFoldDB" id="A0A1F7RE74"/>
<evidence type="ECO:0000256" key="4">
    <source>
        <dbReference type="ARBA" id="ARBA00022722"/>
    </source>
</evidence>
<dbReference type="PANTHER" id="PTHR23355">
    <property type="entry name" value="RIBONUCLEASE"/>
    <property type="match status" value="1"/>
</dbReference>
<dbReference type="InterPro" id="IPR011129">
    <property type="entry name" value="CSD"/>
</dbReference>
<dbReference type="NCBIfam" id="TIGR02063">
    <property type="entry name" value="RNase_R"/>
    <property type="match status" value="1"/>
</dbReference>
<comment type="caution">
    <text evidence="10">The sequence shown here is derived from an EMBL/GenBank/DDBJ whole genome shotgun (WGS) entry which is preliminary data.</text>
</comment>
<dbReference type="GO" id="GO:0003723">
    <property type="term" value="F:RNA binding"/>
    <property type="evidence" value="ECO:0007669"/>
    <property type="project" value="UniProtKB-UniRule"/>
</dbReference>
<dbReference type="InterPro" id="IPR040476">
    <property type="entry name" value="CSD2"/>
</dbReference>
<dbReference type="Pfam" id="PF17876">
    <property type="entry name" value="CSD2"/>
    <property type="match status" value="1"/>
</dbReference>
<dbReference type="InterPro" id="IPR004476">
    <property type="entry name" value="RNase_II/RNase_R"/>
</dbReference>